<proteinExistence type="predicted"/>
<sequence length="182" mass="20243">MRRVEYATLHSPGHRLGNCVFLAVERDTRGVHLSDADRFNYFPATPFPSMTWILDGQLHMVESSAKDVSTLGNPLPNAILSGPTRKPSVSWSPGEIRVLTISFYPEALARLLGSKIEQYVGTVLPLEKVISVGRLGHLATVQLGRDPFAQVRDLLNCLWDEEPAQQHSDIRSWLARLATRSA</sequence>
<organism evidence="1 2">
    <name type="scientific">Brucella pseudogrignonensis</name>
    <dbReference type="NCBI Taxonomy" id="419475"/>
    <lineage>
        <taxon>Bacteria</taxon>
        <taxon>Pseudomonadati</taxon>
        <taxon>Pseudomonadota</taxon>
        <taxon>Alphaproteobacteria</taxon>
        <taxon>Hyphomicrobiales</taxon>
        <taxon>Brucellaceae</taxon>
        <taxon>Brucella/Ochrobactrum group</taxon>
        <taxon>Brucella</taxon>
    </lineage>
</organism>
<evidence type="ECO:0008006" key="3">
    <source>
        <dbReference type="Google" id="ProtNLM"/>
    </source>
</evidence>
<name>A0A7Y3WZF3_9HYPH</name>
<evidence type="ECO:0000313" key="1">
    <source>
        <dbReference type="EMBL" id="NNV23291.1"/>
    </source>
</evidence>
<dbReference type="AlphaFoldDB" id="A0A7Y3WZF3"/>
<evidence type="ECO:0000313" key="2">
    <source>
        <dbReference type="Proteomes" id="UP000526233"/>
    </source>
</evidence>
<protein>
    <recommendedName>
        <fullName evidence="3">AraC family transcriptional regulator</fullName>
    </recommendedName>
</protein>
<gene>
    <name evidence="1" type="ORF">EHE22_23150</name>
</gene>
<dbReference type="EMBL" id="PKQI01000004">
    <property type="protein sequence ID" value="NNV23291.1"/>
    <property type="molecule type" value="Genomic_DNA"/>
</dbReference>
<reference evidence="1 2" key="1">
    <citation type="submission" date="2018-11" db="EMBL/GenBank/DDBJ databases">
        <title>Genome sequencing and analysis.</title>
        <authorList>
            <person name="Huang Y.-T."/>
        </authorList>
    </citation>
    <scope>NUCLEOTIDE SEQUENCE [LARGE SCALE GENOMIC DNA]</scope>
    <source>
        <strain evidence="1 2">SHIN</strain>
    </source>
</reference>
<dbReference type="RefSeq" id="WP_171380408.1">
    <property type="nucleotide sequence ID" value="NZ_JBLZNL010000006.1"/>
</dbReference>
<dbReference type="Proteomes" id="UP000526233">
    <property type="component" value="Unassembled WGS sequence"/>
</dbReference>
<comment type="caution">
    <text evidence="1">The sequence shown here is derived from an EMBL/GenBank/DDBJ whole genome shotgun (WGS) entry which is preliminary data.</text>
</comment>
<accession>A0A7Y3WZF3</accession>